<dbReference type="PANTHER" id="PTHR33451:SF3">
    <property type="entry name" value="MALATE-2H(+)_NA(+)-LACTATE ANTIPORTER"/>
    <property type="match status" value="1"/>
</dbReference>
<dbReference type="InterPro" id="IPR004770">
    <property type="entry name" value="Na/H_antiport_NhaC"/>
</dbReference>
<feature type="transmembrane region" description="Helical" evidence="9">
    <location>
        <begin position="73"/>
        <end position="99"/>
    </location>
</feature>
<feature type="transmembrane region" description="Helical" evidence="9">
    <location>
        <begin position="317"/>
        <end position="340"/>
    </location>
</feature>
<dbReference type="InterPro" id="IPR018461">
    <property type="entry name" value="Na/H_Antiport_NhaC-like_C"/>
</dbReference>
<keyword evidence="4" id="KW-1003">Cell membrane</keyword>
<dbReference type="OrthoDB" id="9762978at2"/>
<feature type="transmembrane region" description="Helical" evidence="9">
    <location>
        <begin position="440"/>
        <end position="463"/>
    </location>
</feature>
<evidence type="ECO:0000256" key="9">
    <source>
        <dbReference type="SAM" id="Phobius"/>
    </source>
</evidence>
<feature type="transmembrane region" description="Helical" evidence="9">
    <location>
        <begin position="256"/>
        <end position="279"/>
    </location>
</feature>
<proteinExistence type="inferred from homology"/>
<feature type="transmembrane region" description="Helical" evidence="9">
    <location>
        <begin position="189"/>
        <end position="210"/>
    </location>
</feature>
<name>A0A0F7HJJ5_9STAP</name>
<dbReference type="Proteomes" id="UP000183090">
    <property type="component" value="Unassembled WGS sequence"/>
</dbReference>
<keyword evidence="13" id="KW-1185">Reference proteome</keyword>
<feature type="transmembrane region" description="Helical" evidence="9">
    <location>
        <begin position="105"/>
        <end position="127"/>
    </location>
</feature>
<evidence type="ECO:0000256" key="1">
    <source>
        <dbReference type="ARBA" id="ARBA00004651"/>
    </source>
</evidence>
<evidence type="ECO:0000313" key="11">
    <source>
        <dbReference type="EMBL" id="AKG73553.1"/>
    </source>
</evidence>
<comment type="subcellular location">
    <subcellularLocation>
        <location evidence="1">Cell membrane</location>
        <topology evidence="1">Multi-pass membrane protein</topology>
    </subcellularLocation>
</comment>
<keyword evidence="2" id="KW-0813">Transport</keyword>
<dbReference type="InterPro" id="IPR052180">
    <property type="entry name" value="NhaC_Na-H+_Antiporter"/>
</dbReference>
<dbReference type="EMBL" id="FOTB01000001">
    <property type="protein sequence ID" value="SFK52457.1"/>
    <property type="molecule type" value="Genomic_DNA"/>
</dbReference>
<evidence type="ECO:0000256" key="3">
    <source>
        <dbReference type="ARBA" id="ARBA00022449"/>
    </source>
</evidence>
<organism evidence="12 14">
    <name type="scientific">Salinicoccus halodurans</name>
    <dbReference type="NCBI Taxonomy" id="407035"/>
    <lineage>
        <taxon>Bacteria</taxon>
        <taxon>Bacillati</taxon>
        <taxon>Bacillota</taxon>
        <taxon>Bacilli</taxon>
        <taxon>Bacillales</taxon>
        <taxon>Staphylococcaceae</taxon>
        <taxon>Salinicoccus</taxon>
    </lineage>
</organism>
<feature type="transmembrane region" description="Helical" evidence="9">
    <location>
        <begin position="34"/>
        <end position="52"/>
    </location>
</feature>
<comment type="similarity">
    <text evidence="8">Belongs to the NhaC Na(+)/H(+) (TC 2.A.35) antiporter family.</text>
</comment>
<evidence type="ECO:0000256" key="4">
    <source>
        <dbReference type="ARBA" id="ARBA00022475"/>
    </source>
</evidence>
<dbReference type="PANTHER" id="PTHR33451">
    <property type="entry name" value="MALATE-2H(+)/NA(+)-LACTATE ANTIPORTER"/>
    <property type="match status" value="1"/>
</dbReference>
<evidence type="ECO:0000256" key="5">
    <source>
        <dbReference type="ARBA" id="ARBA00022692"/>
    </source>
</evidence>
<dbReference type="GO" id="GO:0005886">
    <property type="term" value="C:plasma membrane"/>
    <property type="evidence" value="ECO:0007669"/>
    <property type="project" value="UniProtKB-SubCell"/>
</dbReference>
<protein>
    <submittedName>
        <fullName evidence="11">Sodium:proton antiporter</fullName>
    </submittedName>
    <submittedName>
        <fullName evidence="12">Transporter, NhaC family</fullName>
    </submittedName>
</protein>
<dbReference type="GO" id="GO:0015297">
    <property type="term" value="F:antiporter activity"/>
    <property type="evidence" value="ECO:0007669"/>
    <property type="project" value="UniProtKB-KW"/>
</dbReference>
<reference evidence="11 13" key="1">
    <citation type="journal article" date="2015" name="Int. J. Syst. Evol. Microbiol.">
        <title>Complete genome sequence of Salinicoccus halodurans H3B36, isolated from the Qaidam Basin in China.</title>
        <authorList>
            <person name="Jiang K."/>
            <person name="Xue Y."/>
            <person name="Ma Y."/>
        </authorList>
    </citation>
    <scope>NUCLEOTIDE SEQUENCE [LARGE SCALE GENOMIC DNA]</scope>
    <source>
        <strain evidence="11 13">H3B36</strain>
    </source>
</reference>
<dbReference type="KEGG" id="shv:AAT16_04585"/>
<keyword evidence="5 9" id="KW-0812">Transmembrane</keyword>
<keyword evidence="6 9" id="KW-1133">Transmembrane helix</keyword>
<dbReference type="AlphaFoldDB" id="A0A0F7HJJ5"/>
<evidence type="ECO:0000256" key="6">
    <source>
        <dbReference type="ARBA" id="ARBA00022989"/>
    </source>
</evidence>
<dbReference type="Proteomes" id="UP000034029">
    <property type="component" value="Chromosome"/>
</dbReference>
<dbReference type="RefSeq" id="WP_046789743.1">
    <property type="nucleotide sequence ID" value="NZ_CP011366.1"/>
</dbReference>
<evidence type="ECO:0000313" key="14">
    <source>
        <dbReference type="Proteomes" id="UP000183090"/>
    </source>
</evidence>
<reference evidence="13" key="2">
    <citation type="submission" date="2015-04" db="EMBL/GenBank/DDBJ databases">
        <title>Complete genome sequence of Salinicoccus halodurans strain H3B36, isolated from the Qaidam basin of China.</title>
        <authorList>
            <person name="Ma Y."/>
            <person name="Jiang K."/>
            <person name="Xue Y."/>
        </authorList>
    </citation>
    <scope>NUCLEOTIDE SEQUENCE [LARGE SCALE GENOMIC DNA]</scope>
    <source>
        <strain evidence="13">H3B36</strain>
    </source>
</reference>
<accession>A0A0F7HJJ5</accession>
<evidence type="ECO:0000256" key="2">
    <source>
        <dbReference type="ARBA" id="ARBA00022448"/>
    </source>
</evidence>
<evidence type="ECO:0000256" key="7">
    <source>
        <dbReference type="ARBA" id="ARBA00023136"/>
    </source>
</evidence>
<keyword evidence="7 9" id="KW-0472">Membrane</keyword>
<feature type="transmembrane region" description="Helical" evidence="9">
    <location>
        <begin position="360"/>
        <end position="389"/>
    </location>
</feature>
<keyword evidence="3" id="KW-0050">Antiport</keyword>
<feature type="transmembrane region" description="Helical" evidence="9">
    <location>
        <begin position="134"/>
        <end position="160"/>
    </location>
</feature>
<evidence type="ECO:0000256" key="8">
    <source>
        <dbReference type="ARBA" id="ARBA00038435"/>
    </source>
</evidence>
<feature type="transmembrane region" description="Helical" evidence="9">
    <location>
        <begin position="231"/>
        <end position="250"/>
    </location>
</feature>
<evidence type="ECO:0000313" key="12">
    <source>
        <dbReference type="EMBL" id="SFK52457.1"/>
    </source>
</evidence>
<reference evidence="12 14" key="3">
    <citation type="submission" date="2016-10" db="EMBL/GenBank/DDBJ databases">
        <authorList>
            <person name="Varghese N."/>
            <person name="Submissions S."/>
        </authorList>
    </citation>
    <scope>NUCLEOTIDE SEQUENCE [LARGE SCALE GENOMIC DNA]</scope>
    <source>
        <strain evidence="12 14">CGMCC 1.6501</strain>
    </source>
</reference>
<sequence>MKREPTFFESISCFIVLGLVIGVGFGYFGIPIQPLLLVSAAYAALIALRVGVSWDKMEKGIITRLKTAMPAIFILFAVGIIIGTWIYSGTVPLLIYYGLQIISPTYFLVTAFVIVAVVSVATGTAWGSTATAGVALMGIAAELDVSLAMAAGAVISGGVFGDKLSPLSDTTNLAPLVVEVNLYEHIKHMLWTTVPASIVGLIIWFFVGINTDYSNASSGNVDSLLTELDTIYNWNIFMLIPFAIILWGAFAKKPVVPMMLLSSVAAVFIGMFSNGFTLVDGMTAMADGFSVAMINDPGFDPASLSENVTSLIVRGGIFSMTTIVVTIFCGYAFAGIVEVAGCLDKILNTFSRMVESTWKLIGVTILGSVVIVFTAGVASISIIMVGVLLQDAYAKQGLQAKNLSRTLEDSGTMLLPFVPWGVSGIYYLEVLGVSVADYWIWAIPCYLCVVFAMIYAGTGIGIAKSEGQTAVKAE</sequence>
<feature type="domain" description="Na+/H+ antiporter NhaC-like C-terminal" evidence="10">
    <location>
        <begin position="159"/>
        <end position="460"/>
    </location>
</feature>
<dbReference type="NCBIfam" id="TIGR00931">
    <property type="entry name" value="antiport_nhaC"/>
    <property type="match status" value="1"/>
</dbReference>
<feature type="transmembrane region" description="Helical" evidence="9">
    <location>
        <begin position="7"/>
        <end position="28"/>
    </location>
</feature>
<evidence type="ECO:0000313" key="13">
    <source>
        <dbReference type="Proteomes" id="UP000034029"/>
    </source>
</evidence>
<gene>
    <name evidence="11" type="ORF">AAT16_04585</name>
    <name evidence="12" type="ORF">SAMN05216235_0153</name>
</gene>
<dbReference type="EMBL" id="CP011366">
    <property type="protein sequence ID" value="AKG73553.1"/>
    <property type="molecule type" value="Genomic_DNA"/>
</dbReference>
<dbReference type="Pfam" id="PF03553">
    <property type="entry name" value="Na_H_antiporter"/>
    <property type="match status" value="1"/>
</dbReference>
<feature type="transmembrane region" description="Helical" evidence="9">
    <location>
        <begin position="410"/>
        <end position="428"/>
    </location>
</feature>
<evidence type="ECO:0000259" key="10">
    <source>
        <dbReference type="Pfam" id="PF03553"/>
    </source>
</evidence>